<keyword evidence="1" id="KW-0732">Signal</keyword>
<dbReference type="EMBL" id="VDCS01000005">
    <property type="protein sequence ID" value="TNJ45191.1"/>
    <property type="molecule type" value="Genomic_DNA"/>
</dbReference>
<sequence>MQTLKTLNVLILLLATSFISAQNLTPKQQERQENKVYFLTPEERDEIQLWFYQAKQKMNIDADTLAEYEAIVNMYTSKMGRLNDKDVNYSNDEMQEAFENYIERLNASAKELLNDEQYSLHENNAKVYKSYILLRLNKDA</sequence>
<dbReference type="OrthoDB" id="1447971at2"/>
<protein>
    <submittedName>
        <fullName evidence="2">Uncharacterized protein</fullName>
    </submittedName>
</protein>
<comment type="caution">
    <text evidence="2">The sequence shown here is derived from an EMBL/GenBank/DDBJ whole genome shotgun (WGS) entry which is preliminary data.</text>
</comment>
<accession>A0A5C4SN39</accession>
<dbReference type="AlphaFoldDB" id="A0A5C4SN39"/>
<feature type="signal peptide" evidence="1">
    <location>
        <begin position="1"/>
        <end position="21"/>
    </location>
</feature>
<dbReference type="RefSeq" id="WP_139695587.1">
    <property type="nucleotide sequence ID" value="NZ_CP074074.1"/>
</dbReference>
<feature type="chain" id="PRO_5022809746" evidence="1">
    <location>
        <begin position="22"/>
        <end position="140"/>
    </location>
</feature>
<evidence type="ECO:0000313" key="2">
    <source>
        <dbReference type="EMBL" id="TNJ45191.1"/>
    </source>
</evidence>
<keyword evidence="3" id="KW-1185">Reference proteome</keyword>
<dbReference type="Proteomes" id="UP000308713">
    <property type="component" value="Unassembled WGS sequence"/>
</dbReference>
<proteinExistence type="predicted"/>
<name>A0A5C4SN39_9FLAO</name>
<reference evidence="2 3" key="1">
    <citation type="submission" date="2019-05" db="EMBL/GenBank/DDBJ databases">
        <title>Tamlana fucoidanivorans sp. nov., isolated from the surface of algae collected from Fujian province in China.</title>
        <authorList>
            <person name="Li J."/>
        </authorList>
    </citation>
    <scope>NUCLEOTIDE SEQUENCE [LARGE SCALE GENOMIC DNA]</scope>
    <source>
        <strain evidence="2 3">CW2-9</strain>
    </source>
</reference>
<evidence type="ECO:0000256" key="1">
    <source>
        <dbReference type="SAM" id="SignalP"/>
    </source>
</evidence>
<organism evidence="2 3">
    <name type="scientific">Allotamlana fucoidanivorans</name>
    <dbReference type="NCBI Taxonomy" id="2583814"/>
    <lineage>
        <taxon>Bacteria</taxon>
        <taxon>Pseudomonadati</taxon>
        <taxon>Bacteroidota</taxon>
        <taxon>Flavobacteriia</taxon>
        <taxon>Flavobacteriales</taxon>
        <taxon>Flavobacteriaceae</taxon>
        <taxon>Allotamlana</taxon>
    </lineage>
</organism>
<gene>
    <name evidence="2" type="ORF">FGF67_05640</name>
</gene>
<evidence type="ECO:0000313" key="3">
    <source>
        <dbReference type="Proteomes" id="UP000308713"/>
    </source>
</evidence>